<feature type="compositionally biased region" description="Basic residues" evidence="1">
    <location>
        <begin position="171"/>
        <end position="181"/>
    </location>
</feature>
<feature type="compositionally biased region" description="Basic and acidic residues" evidence="1">
    <location>
        <begin position="182"/>
        <end position="195"/>
    </location>
</feature>
<dbReference type="OrthoDB" id="6344011at2759"/>
<feature type="compositionally biased region" description="Basic and acidic residues" evidence="1">
    <location>
        <begin position="272"/>
        <end position="289"/>
    </location>
</feature>
<reference evidence="2" key="1">
    <citation type="journal article" date="2023" name="Science">
        <title>Genome structures resolve the early diversification of teleost fishes.</title>
        <authorList>
            <person name="Parey E."/>
            <person name="Louis A."/>
            <person name="Montfort J."/>
            <person name="Bouchez O."/>
            <person name="Roques C."/>
            <person name="Iampietro C."/>
            <person name="Lluch J."/>
            <person name="Castinel A."/>
            <person name="Donnadieu C."/>
            <person name="Desvignes T."/>
            <person name="Floi Bucao C."/>
            <person name="Jouanno E."/>
            <person name="Wen M."/>
            <person name="Mejri S."/>
            <person name="Dirks R."/>
            <person name="Jansen H."/>
            <person name="Henkel C."/>
            <person name="Chen W.J."/>
            <person name="Zahm M."/>
            <person name="Cabau C."/>
            <person name="Klopp C."/>
            <person name="Thompson A.W."/>
            <person name="Robinson-Rechavi M."/>
            <person name="Braasch I."/>
            <person name="Lecointre G."/>
            <person name="Bobe J."/>
            <person name="Postlethwait J.H."/>
            <person name="Berthelot C."/>
            <person name="Roest Crollius H."/>
            <person name="Guiguen Y."/>
        </authorList>
    </citation>
    <scope>NUCLEOTIDE SEQUENCE</scope>
    <source>
        <strain evidence="2">WJC10195</strain>
    </source>
</reference>
<sequence>MGSSNTRPKLTQVVPSHSPLERQSSQGECPIGQPISNWTIKSLHSPPEEQQGSLGRRRNTRLPPLRQEVPLTFSPLTAGYISPSHSTSVGHSIIQSHPPRRPQALQPLAPPTILLEGGSKVLGTEQKSGAVRHSFTHSQGGRCGTSSLQVQKTKLQGRSLEAQVVLGRQAHSQRRSQRRRVRELQEQRERRRQDRTIFTGNVDGGDCGNEMQRVHLVKRPAERDIFWDVSSEEGLDLNDPSHGGRRTPLSESHSFLGKEELTWGEPGQGDSRLSHREKAGRTGEADRHSKPSAQAAEKRLPWMLGWEGLEHRGRSPSGVSGHRGDAPGWDMRSEWASSVRQEERIYPGKNGSSKSEEGWEFGPQAGEGRRNRGRLTRTKLELIPSFQNQLDLDSKM</sequence>
<feature type="region of interest" description="Disordered" evidence="1">
    <location>
        <begin position="1"/>
        <end position="67"/>
    </location>
</feature>
<evidence type="ECO:0000313" key="3">
    <source>
        <dbReference type="Proteomes" id="UP001152622"/>
    </source>
</evidence>
<accession>A0A9Q1IH24</accession>
<organism evidence="2 3">
    <name type="scientific">Synaphobranchus kaupii</name>
    <name type="common">Kaup's arrowtooth eel</name>
    <dbReference type="NCBI Taxonomy" id="118154"/>
    <lineage>
        <taxon>Eukaryota</taxon>
        <taxon>Metazoa</taxon>
        <taxon>Chordata</taxon>
        <taxon>Craniata</taxon>
        <taxon>Vertebrata</taxon>
        <taxon>Euteleostomi</taxon>
        <taxon>Actinopterygii</taxon>
        <taxon>Neopterygii</taxon>
        <taxon>Teleostei</taxon>
        <taxon>Anguilliformes</taxon>
        <taxon>Synaphobranchidae</taxon>
        <taxon>Synaphobranchus</taxon>
    </lineage>
</organism>
<feature type="region of interest" description="Disordered" evidence="1">
    <location>
        <begin position="311"/>
        <end position="376"/>
    </location>
</feature>
<feature type="compositionally biased region" description="Polar residues" evidence="1">
    <location>
        <begin position="1"/>
        <end position="27"/>
    </location>
</feature>
<keyword evidence="3" id="KW-1185">Reference proteome</keyword>
<dbReference type="EMBL" id="JAINUF010000015">
    <property type="protein sequence ID" value="KAJ8341608.1"/>
    <property type="molecule type" value="Genomic_DNA"/>
</dbReference>
<comment type="caution">
    <text evidence="2">The sequence shown here is derived from an EMBL/GenBank/DDBJ whole genome shotgun (WGS) entry which is preliminary data.</text>
</comment>
<feature type="region of interest" description="Disordered" evidence="1">
    <location>
        <begin position="167"/>
        <end position="205"/>
    </location>
</feature>
<dbReference type="Proteomes" id="UP001152622">
    <property type="component" value="Chromosome 15"/>
</dbReference>
<feature type="compositionally biased region" description="Polar residues" evidence="1">
    <location>
        <begin position="34"/>
        <end position="53"/>
    </location>
</feature>
<evidence type="ECO:0000313" key="2">
    <source>
        <dbReference type="EMBL" id="KAJ8341608.1"/>
    </source>
</evidence>
<name>A0A9Q1IH24_SYNKA</name>
<gene>
    <name evidence="2" type="ORF">SKAU_G00338990</name>
</gene>
<dbReference type="AlphaFoldDB" id="A0A9Q1IH24"/>
<feature type="region of interest" description="Disordered" evidence="1">
    <location>
        <begin position="233"/>
        <end position="298"/>
    </location>
</feature>
<proteinExistence type="predicted"/>
<protein>
    <submittedName>
        <fullName evidence="2">Uncharacterized protein</fullName>
    </submittedName>
</protein>
<evidence type="ECO:0000256" key="1">
    <source>
        <dbReference type="SAM" id="MobiDB-lite"/>
    </source>
</evidence>